<keyword evidence="7" id="KW-0472">Membrane</keyword>
<dbReference type="SUPFAM" id="SSF47384">
    <property type="entry name" value="Homodimeric domain of signal transducing histidine kinase"/>
    <property type="match status" value="1"/>
</dbReference>
<evidence type="ECO:0000259" key="8">
    <source>
        <dbReference type="PROSITE" id="PS50109"/>
    </source>
</evidence>
<dbReference type="CDD" id="cd00082">
    <property type="entry name" value="HisKA"/>
    <property type="match status" value="1"/>
</dbReference>
<evidence type="ECO:0000256" key="2">
    <source>
        <dbReference type="ARBA" id="ARBA00012438"/>
    </source>
</evidence>
<comment type="caution">
    <text evidence="9">The sequence shown here is derived from an EMBL/GenBank/DDBJ whole genome shotgun (WGS) entry which is preliminary data.</text>
</comment>
<feature type="transmembrane region" description="Helical" evidence="7">
    <location>
        <begin position="150"/>
        <end position="173"/>
    </location>
</feature>
<keyword evidence="6" id="KW-0902">Two-component regulatory system</keyword>
<reference evidence="9" key="2">
    <citation type="submission" date="2022-02" db="EMBL/GenBank/DDBJ databases">
        <authorList>
            <person name="Elcheninov A.G."/>
            <person name="Sorokin D.Y."/>
            <person name="Kublanov I.V."/>
        </authorList>
    </citation>
    <scope>NUCLEOTIDE SEQUENCE</scope>
    <source>
        <strain evidence="9">AArc-St2</strain>
    </source>
</reference>
<dbReference type="Pfam" id="PF02518">
    <property type="entry name" value="HATPase_c"/>
    <property type="match status" value="1"/>
</dbReference>
<dbReference type="InterPro" id="IPR050736">
    <property type="entry name" value="Sensor_HK_Regulatory"/>
</dbReference>
<feature type="transmembrane region" description="Helical" evidence="7">
    <location>
        <begin position="70"/>
        <end position="91"/>
    </location>
</feature>
<dbReference type="SMART" id="SM00387">
    <property type="entry name" value="HATPase_c"/>
    <property type="match status" value="1"/>
</dbReference>
<keyword evidence="9" id="KW-0067">ATP-binding</keyword>
<dbReference type="AlphaFoldDB" id="A0AAE3K863"/>
<accession>A0AAE3K863</accession>
<evidence type="ECO:0000256" key="7">
    <source>
        <dbReference type="SAM" id="Phobius"/>
    </source>
</evidence>
<protein>
    <recommendedName>
        <fullName evidence="2">histidine kinase</fullName>
        <ecNumber evidence="2">2.7.13.3</ecNumber>
    </recommendedName>
</protein>
<evidence type="ECO:0000313" key="9">
    <source>
        <dbReference type="EMBL" id="MCL9816957.1"/>
    </source>
</evidence>
<keyword evidence="7" id="KW-1133">Transmembrane helix</keyword>
<keyword evidence="5" id="KW-0418">Kinase</keyword>
<dbReference type="InterPro" id="IPR036097">
    <property type="entry name" value="HisK_dim/P_sf"/>
</dbReference>
<keyword evidence="7" id="KW-0812">Transmembrane</keyword>
<dbReference type="InterPro" id="IPR036890">
    <property type="entry name" value="HATPase_C_sf"/>
</dbReference>
<feature type="transmembrane region" description="Helical" evidence="7">
    <location>
        <begin position="42"/>
        <end position="64"/>
    </location>
</feature>
<feature type="transmembrane region" description="Helical" evidence="7">
    <location>
        <begin position="185"/>
        <end position="203"/>
    </location>
</feature>
<keyword evidence="9" id="KW-0547">Nucleotide-binding</keyword>
<feature type="transmembrane region" description="Helical" evidence="7">
    <location>
        <begin position="111"/>
        <end position="130"/>
    </location>
</feature>
<keyword evidence="4" id="KW-0808">Transferase</keyword>
<comment type="catalytic activity">
    <reaction evidence="1">
        <text>ATP + protein L-histidine = ADP + protein N-phospho-L-histidine.</text>
        <dbReference type="EC" id="2.7.13.3"/>
    </reaction>
</comment>
<evidence type="ECO:0000256" key="1">
    <source>
        <dbReference type="ARBA" id="ARBA00000085"/>
    </source>
</evidence>
<dbReference type="Pfam" id="PF16927">
    <property type="entry name" value="HisKA_7TM"/>
    <property type="match status" value="1"/>
</dbReference>
<dbReference type="InterPro" id="IPR003661">
    <property type="entry name" value="HisK_dim/P_dom"/>
</dbReference>
<dbReference type="PANTHER" id="PTHR43711:SF1">
    <property type="entry name" value="HISTIDINE KINASE 1"/>
    <property type="match status" value="1"/>
</dbReference>
<dbReference type="EMBL" id="JAKRVX010000003">
    <property type="protein sequence ID" value="MCL9816957.1"/>
    <property type="molecule type" value="Genomic_DNA"/>
</dbReference>
<dbReference type="RefSeq" id="WP_250583886.1">
    <property type="nucleotide sequence ID" value="NZ_JAKRVX010000003.1"/>
</dbReference>
<dbReference type="Gene3D" id="3.30.565.10">
    <property type="entry name" value="Histidine kinase-like ATPase, C-terminal domain"/>
    <property type="match status" value="1"/>
</dbReference>
<dbReference type="PROSITE" id="PS50109">
    <property type="entry name" value="HIS_KIN"/>
    <property type="match status" value="1"/>
</dbReference>
<dbReference type="InterPro" id="IPR004358">
    <property type="entry name" value="Sig_transdc_His_kin-like_C"/>
</dbReference>
<dbReference type="EC" id="2.7.13.3" evidence="2"/>
<dbReference type="Gene3D" id="1.10.287.130">
    <property type="match status" value="1"/>
</dbReference>
<proteinExistence type="predicted"/>
<dbReference type="GO" id="GO:0000155">
    <property type="term" value="F:phosphorelay sensor kinase activity"/>
    <property type="evidence" value="ECO:0007669"/>
    <property type="project" value="InterPro"/>
</dbReference>
<dbReference type="PRINTS" id="PR00344">
    <property type="entry name" value="BCTRLSENSOR"/>
</dbReference>
<reference evidence="9" key="1">
    <citation type="journal article" date="2022" name="Syst. Appl. Microbiol.">
        <title>Natronocalculus amylovorans gen. nov., sp. nov., and Natranaeroarchaeum aerophilus sp. nov., dominant culturable amylolytic natronoarchaea from hypersaline soda lakes in southwestern Siberia.</title>
        <authorList>
            <person name="Sorokin D.Y."/>
            <person name="Elcheninov A.G."/>
            <person name="Khizhniak T.V."/>
            <person name="Koenen M."/>
            <person name="Bale N.J."/>
            <person name="Damste J.S.S."/>
            <person name="Kublanov I.V."/>
        </authorList>
    </citation>
    <scope>NUCLEOTIDE SEQUENCE</scope>
    <source>
        <strain evidence="9">AArc-St2</strain>
    </source>
</reference>
<feature type="transmembrane region" description="Helical" evidence="7">
    <location>
        <begin position="12"/>
        <end position="30"/>
    </location>
</feature>
<dbReference type="InterPro" id="IPR031621">
    <property type="entry name" value="HisKA_7TM"/>
</dbReference>
<keyword evidence="10" id="KW-1185">Reference proteome</keyword>
<feature type="transmembrane region" description="Helical" evidence="7">
    <location>
        <begin position="209"/>
        <end position="228"/>
    </location>
</feature>
<feature type="domain" description="Histidine kinase" evidence="8">
    <location>
        <begin position="351"/>
        <end position="546"/>
    </location>
</feature>
<name>A0AAE3K863_9EURY</name>
<organism evidence="9 10">
    <name type="scientific">Natronocalculus amylovorans</name>
    <dbReference type="NCBI Taxonomy" id="2917812"/>
    <lineage>
        <taxon>Archaea</taxon>
        <taxon>Methanobacteriati</taxon>
        <taxon>Methanobacteriota</taxon>
        <taxon>Stenosarchaea group</taxon>
        <taxon>Halobacteria</taxon>
        <taxon>Halobacteriales</taxon>
        <taxon>Haloferacaceae</taxon>
        <taxon>Natronocalculus</taxon>
    </lineage>
</organism>
<evidence type="ECO:0000256" key="4">
    <source>
        <dbReference type="ARBA" id="ARBA00022679"/>
    </source>
</evidence>
<dbReference type="SUPFAM" id="SSF55874">
    <property type="entry name" value="ATPase domain of HSP90 chaperone/DNA topoisomerase II/histidine kinase"/>
    <property type="match status" value="1"/>
</dbReference>
<evidence type="ECO:0000313" key="10">
    <source>
        <dbReference type="Proteomes" id="UP001203207"/>
    </source>
</evidence>
<keyword evidence="3" id="KW-0597">Phosphoprotein</keyword>
<sequence>MLSSLPGQLLYQGYIVLFGLSAIACFLSLKRSLLIDDRDTRYGLFSLVLVSGLWAAAHVGYLLAPTAETQYLLYLFGLVVGFGAVGPWLYFCSAYTGRSIHRSKRIQQFAVALYLGIVSIKLTNPLHEFYFTTIPRSDPFVHLAIVHQPLHWVIMGLAYALAIVGFFMLFELFIHVGGDTRPLSILVLLTGLPVVLDVLGSVSRSILEFTYSSLGVAVFAVGVLFIFADEFKTVQLAGGYDDPVVVLNEDGTIRDYNQPATLIFPQLANSIGTAVSEAVPALSSALSGPENDLIRIGDGDTQQFYQLTRTPIQSGQTSLGRIIQFIDVTEREQYRNELERQNARLEQFTGVVSHDLRNPLSIASGWVAEARESGDTTQLDRASDALDRMELLIDDLLLLAKQGRPINETEEVSTESIANNAWNMIDQGDATLTIENATTLIADPERLQQLFENLFRNAIEHGGDSVSVTVGTLSEASGFYIEDDGPGIDPADRDEIFESGFTTNPDGTGFGLSIVSEIVDAHGWQISVAESATGGARFEIQSESTTALQ</sequence>
<evidence type="ECO:0000256" key="6">
    <source>
        <dbReference type="ARBA" id="ARBA00023012"/>
    </source>
</evidence>
<evidence type="ECO:0000256" key="3">
    <source>
        <dbReference type="ARBA" id="ARBA00022553"/>
    </source>
</evidence>
<dbReference type="CDD" id="cd00075">
    <property type="entry name" value="HATPase"/>
    <property type="match status" value="1"/>
</dbReference>
<dbReference type="PANTHER" id="PTHR43711">
    <property type="entry name" value="TWO-COMPONENT HISTIDINE KINASE"/>
    <property type="match status" value="1"/>
</dbReference>
<dbReference type="Proteomes" id="UP001203207">
    <property type="component" value="Unassembled WGS sequence"/>
</dbReference>
<dbReference type="InterPro" id="IPR005467">
    <property type="entry name" value="His_kinase_dom"/>
</dbReference>
<dbReference type="GO" id="GO:0005524">
    <property type="term" value="F:ATP binding"/>
    <property type="evidence" value="ECO:0007669"/>
    <property type="project" value="UniProtKB-KW"/>
</dbReference>
<dbReference type="SMART" id="SM00388">
    <property type="entry name" value="HisKA"/>
    <property type="match status" value="1"/>
</dbReference>
<gene>
    <name evidence="9" type="ORF">AArcSt2_08380</name>
</gene>
<evidence type="ECO:0000256" key="5">
    <source>
        <dbReference type="ARBA" id="ARBA00022777"/>
    </source>
</evidence>
<dbReference type="Pfam" id="PF00512">
    <property type="entry name" value="HisKA"/>
    <property type="match status" value="1"/>
</dbReference>
<dbReference type="InterPro" id="IPR003594">
    <property type="entry name" value="HATPase_dom"/>
</dbReference>